<gene>
    <name evidence="13" type="ORF">I9W95_15435</name>
</gene>
<evidence type="ECO:0000256" key="8">
    <source>
        <dbReference type="ARBA" id="ARBA00022827"/>
    </source>
</evidence>
<sequence length="311" mass="33973">MNTNTDPVNTAPLLEHSFSAMASPCKFLLPATFAGVQDIARSMEAEVRRIEQKYSRYRDDSVLSNINRNAGQPTTIDDETAWLLNYASVCFSQSDGLFDISSGVLRSVWNFRDGRCPSAEQLHSVLPRIGFAALQCHNNQLHMPATMELDFGGIGKEYAADAAANIARQHGIAWGVVDLGGDLHIIGPRLSDNGEAIPWMLGVRHPREAQSAFASLPVYSGGMATSGDYERYFEANGRRYCHILNPHTGYPVEHWASVTVLAPSCLLAGSLSTISMLKGAAASDWLRQQQLHALLIDTAMQAQALRPTAEQ</sequence>
<dbReference type="GO" id="GO:0016740">
    <property type="term" value="F:transferase activity"/>
    <property type="evidence" value="ECO:0007669"/>
    <property type="project" value="UniProtKB-KW"/>
</dbReference>
<evidence type="ECO:0000256" key="9">
    <source>
        <dbReference type="ARBA" id="ARBA00022842"/>
    </source>
</evidence>
<accession>A0ABS7ZWP1</accession>
<evidence type="ECO:0000256" key="2">
    <source>
        <dbReference type="ARBA" id="ARBA00008282"/>
    </source>
</evidence>
<comment type="caution">
    <text evidence="13">The sequence shown here is derived from an EMBL/GenBank/DDBJ whole genome shotgun (WGS) entry which is preliminary data.</text>
</comment>
<organism evidence="13 14">
    <name type="scientific">Thalassolituus marinus</name>
    <dbReference type="NCBI Taxonomy" id="671053"/>
    <lineage>
        <taxon>Bacteria</taxon>
        <taxon>Pseudomonadati</taxon>
        <taxon>Pseudomonadota</taxon>
        <taxon>Gammaproteobacteria</taxon>
        <taxon>Oceanospirillales</taxon>
        <taxon>Oceanospirillaceae</taxon>
        <taxon>Thalassolituus</taxon>
    </lineage>
</organism>
<dbReference type="PIRSF" id="PIRSF006268">
    <property type="entry name" value="ApbE"/>
    <property type="match status" value="1"/>
</dbReference>
<evidence type="ECO:0000256" key="6">
    <source>
        <dbReference type="ARBA" id="ARBA00022679"/>
    </source>
</evidence>
<dbReference type="SUPFAM" id="SSF143631">
    <property type="entry name" value="ApbE-like"/>
    <property type="match status" value="1"/>
</dbReference>
<dbReference type="InterPro" id="IPR024932">
    <property type="entry name" value="ApbE"/>
</dbReference>
<reference evidence="13 14" key="1">
    <citation type="submission" date="2020-12" db="EMBL/GenBank/DDBJ databases">
        <title>Novel Thalassolituus-related marine hydrocarbonoclastic bacteria mediated algae-derived hydrocarbons mineralization in twilight zone of the northern South China Sea.</title>
        <authorList>
            <person name="Dong C."/>
        </authorList>
    </citation>
    <scope>NUCLEOTIDE SEQUENCE [LARGE SCALE GENOMIC DNA]</scope>
    <source>
        <strain evidence="13 14">IMCC1826</strain>
    </source>
</reference>
<keyword evidence="6 12" id="KW-0808">Transferase</keyword>
<evidence type="ECO:0000256" key="1">
    <source>
        <dbReference type="ARBA" id="ARBA00001946"/>
    </source>
</evidence>
<name>A0ABS7ZWP1_9GAMM</name>
<keyword evidence="14" id="KW-1185">Reference proteome</keyword>
<keyword evidence="9 12" id="KW-0460">Magnesium</keyword>
<dbReference type="Proteomes" id="UP000714380">
    <property type="component" value="Unassembled WGS sequence"/>
</dbReference>
<evidence type="ECO:0000256" key="5">
    <source>
        <dbReference type="ARBA" id="ARBA00022630"/>
    </source>
</evidence>
<evidence type="ECO:0000256" key="10">
    <source>
        <dbReference type="ARBA" id="ARBA00031306"/>
    </source>
</evidence>
<comment type="similarity">
    <text evidence="2 12">Belongs to the ApbE family.</text>
</comment>
<dbReference type="PANTHER" id="PTHR30040:SF2">
    <property type="entry name" value="FAD:PROTEIN FMN TRANSFERASE"/>
    <property type="match status" value="1"/>
</dbReference>
<proteinExistence type="inferred from homology"/>
<keyword evidence="5 12" id="KW-0285">Flavoprotein</keyword>
<keyword evidence="7 12" id="KW-0479">Metal-binding</keyword>
<dbReference type="EMBL" id="JAEDAH010000097">
    <property type="protein sequence ID" value="MCA6064995.1"/>
    <property type="molecule type" value="Genomic_DNA"/>
</dbReference>
<evidence type="ECO:0000313" key="13">
    <source>
        <dbReference type="EMBL" id="MCA6064995.1"/>
    </source>
</evidence>
<evidence type="ECO:0000256" key="12">
    <source>
        <dbReference type="PIRNR" id="PIRNR006268"/>
    </source>
</evidence>
<dbReference type="InterPro" id="IPR003374">
    <property type="entry name" value="ApbE-like_sf"/>
</dbReference>
<evidence type="ECO:0000256" key="3">
    <source>
        <dbReference type="ARBA" id="ARBA00011955"/>
    </source>
</evidence>
<protein>
    <recommendedName>
        <fullName evidence="4 12">FAD:protein FMN transferase</fullName>
        <ecNumber evidence="3 12">2.7.1.180</ecNumber>
    </recommendedName>
    <alternativeName>
        <fullName evidence="10 12">Flavin transferase</fullName>
    </alternativeName>
</protein>
<dbReference type="RefSeq" id="WP_225676503.1">
    <property type="nucleotide sequence ID" value="NZ_JAEDAH010000097.1"/>
</dbReference>
<evidence type="ECO:0000256" key="4">
    <source>
        <dbReference type="ARBA" id="ARBA00016337"/>
    </source>
</evidence>
<dbReference type="Gene3D" id="3.10.520.10">
    <property type="entry name" value="ApbE-like domains"/>
    <property type="match status" value="1"/>
</dbReference>
<dbReference type="PANTHER" id="PTHR30040">
    <property type="entry name" value="THIAMINE BIOSYNTHESIS LIPOPROTEIN APBE"/>
    <property type="match status" value="1"/>
</dbReference>
<evidence type="ECO:0000256" key="7">
    <source>
        <dbReference type="ARBA" id="ARBA00022723"/>
    </source>
</evidence>
<dbReference type="Pfam" id="PF02424">
    <property type="entry name" value="ApbE"/>
    <property type="match status" value="1"/>
</dbReference>
<comment type="cofactor">
    <cofactor evidence="1">
        <name>Mg(2+)</name>
        <dbReference type="ChEBI" id="CHEBI:18420"/>
    </cofactor>
</comment>
<comment type="catalytic activity">
    <reaction evidence="11 12">
        <text>L-threonyl-[protein] + FAD = FMN-L-threonyl-[protein] + AMP + H(+)</text>
        <dbReference type="Rhea" id="RHEA:36847"/>
        <dbReference type="Rhea" id="RHEA-COMP:11060"/>
        <dbReference type="Rhea" id="RHEA-COMP:11061"/>
        <dbReference type="ChEBI" id="CHEBI:15378"/>
        <dbReference type="ChEBI" id="CHEBI:30013"/>
        <dbReference type="ChEBI" id="CHEBI:57692"/>
        <dbReference type="ChEBI" id="CHEBI:74257"/>
        <dbReference type="ChEBI" id="CHEBI:456215"/>
        <dbReference type="EC" id="2.7.1.180"/>
    </reaction>
</comment>
<keyword evidence="8 12" id="KW-0274">FAD</keyword>
<evidence type="ECO:0000256" key="11">
    <source>
        <dbReference type="ARBA" id="ARBA00048540"/>
    </source>
</evidence>
<evidence type="ECO:0000313" key="14">
    <source>
        <dbReference type="Proteomes" id="UP000714380"/>
    </source>
</evidence>
<dbReference type="EC" id="2.7.1.180" evidence="3 12"/>